<dbReference type="Pfam" id="PF02608">
    <property type="entry name" value="Bmp"/>
    <property type="match status" value="1"/>
</dbReference>
<dbReference type="Gene3D" id="3.40.50.2300">
    <property type="match status" value="2"/>
</dbReference>
<evidence type="ECO:0000313" key="9">
    <source>
        <dbReference type="EMBL" id="RGX25703.1"/>
    </source>
</evidence>
<dbReference type="InterPro" id="IPR028082">
    <property type="entry name" value="Peripla_BP_I"/>
</dbReference>
<keyword evidence="4 7" id="KW-0732">Signal</keyword>
<sequence length="349" mass="37077">MKKILVSLLAAATAFGLLTGCGSSKTEQTSAAAGGTAQAAKGDAGQAAADSSKMTAMIIIIPQGDPFLTLAYNGVKQYAQEYGKEAKIIEALDKSEYTEQVRAMAEAGANPIYVVWDDLADVAFNLAPDFPDTQFILVDTYATSDLPNVKTIVVEPQESAFIAGVVAAKTTKTKQVAWIGNMDLPTVNRWRAGFEAGVKYGDPDVACESIYIGSSDDPNKGGELAKQLIGKGADIVMHSANQAGLGVIRACEEMGVLSIGSDEWQGAINEDIVFWSALKDTTGATYAAGKSVSEGQFKPGMEIFGLDSGAKLYDDRDYQKLPEDLQKTVDEVFSKIQSSEIQVPGELEK</sequence>
<dbReference type="AlphaFoldDB" id="A0A413FAC8"/>
<dbReference type="PROSITE" id="PS51257">
    <property type="entry name" value="PROKAR_LIPOPROTEIN"/>
    <property type="match status" value="1"/>
</dbReference>
<dbReference type="CDD" id="cd19964">
    <property type="entry name" value="PBP1_BMP-like"/>
    <property type="match status" value="1"/>
</dbReference>
<comment type="subcellular location">
    <subcellularLocation>
        <location evidence="1">Cell membrane</location>
        <topology evidence="1">Lipid-anchor</topology>
    </subcellularLocation>
</comment>
<reference evidence="9 10" key="1">
    <citation type="submission" date="2018-08" db="EMBL/GenBank/DDBJ databases">
        <title>A genome reference for cultivated species of the human gut microbiota.</title>
        <authorList>
            <person name="Zou Y."/>
            <person name="Xue W."/>
            <person name="Luo G."/>
        </authorList>
    </citation>
    <scope>NUCLEOTIDE SEQUENCE [LARGE SCALE GENOMIC DNA]</scope>
    <source>
        <strain evidence="9 10">AF04-15</strain>
    </source>
</reference>
<dbReference type="PANTHER" id="PTHR34296">
    <property type="entry name" value="TRANSCRIPTIONAL ACTIVATOR PROTEIN MED"/>
    <property type="match status" value="1"/>
</dbReference>
<keyword evidence="5" id="KW-0472">Membrane</keyword>
<organism evidence="9 10">
    <name type="scientific">Enterocloster asparagiformis</name>
    <dbReference type="NCBI Taxonomy" id="333367"/>
    <lineage>
        <taxon>Bacteria</taxon>
        <taxon>Bacillati</taxon>
        <taxon>Bacillota</taxon>
        <taxon>Clostridia</taxon>
        <taxon>Lachnospirales</taxon>
        <taxon>Lachnospiraceae</taxon>
        <taxon>Enterocloster</taxon>
    </lineage>
</organism>
<proteinExistence type="inferred from homology"/>
<feature type="chain" id="PRO_5039695343" evidence="7">
    <location>
        <begin position="20"/>
        <end position="349"/>
    </location>
</feature>
<feature type="domain" description="ABC transporter substrate-binding protein PnrA-like" evidence="8">
    <location>
        <begin position="65"/>
        <end position="345"/>
    </location>
</feature>
<evidence type="ECO:0000313" key="10">
    <source>
        <dbReference type="Proteomes" id="UP000283880"/>
    </source>
</evidence>
<name>A0A413FAC8_9FIRM</name>
<keyword evidence="6" id="KW-0449">Lipoprotein</keyword>
<evidence type="ECO:0000256" key="3">
    <source>
        <dbReference type="ARBA" id="ARBA00022475"/>
    </source>
</evidence>
<comment type="similarity">
    <text evidence="2">Belongs to the BMP lipoprotein family.</text>
</comment>
<evidence type="ECO:0000256" key="1">
    <source>
        <dbReference type="ARBA" id="ARBA00004193"/>
    </source>
</evidence>
<evidence type="ECO:0000256" key="6">
    <source>
        <dbReference type="ARBA" id="ARBA00023288"/>
    </source>
</evidence>
<dbReference type="SUPFAM" id="SSF53822">
    <property type="entry name" value="Periplasmic binding protein-like I"/>
    <property type="match status" value="1"/>
</dbReference>
<dbReference type="InterPro" id="IPR050957">
    <property type="entry name" value="BMP_lipoprotein"/>
</dbReference>
<evidence type="ECO:0000256" key="7">
    <source>
        <dbReference type="SAM" id="SignalP"/>
    </source>
</evidence>
<evidence type="ECO:0000256" key="2">
    <source>
        <dbReference type="ARBA" id="ARBA00008610"/>
    </source>
</evidence>
<evidence type="ECO:0000256" key="5">
    <source>
        <dbReference type="ARBA" id="ARBA00023136"/>
    </source>
</evidence>
<keyword evidence="3" id="KW-1003">Cell membrane</keyword>
<dbReference type="InterPro" id="IPR003760">
    <property type="entry name" value="PnrA-like"/>
</dbReference>
<protein>
    <submittedName>
        <fullName evidence="9">BMP family ABC transporter substrate-binding protein</fullName>
    </submittedName>
</protein>
<dbReference type="PANTHER" id="PTHR34296:SF2">
    <property type="entry name" value="ABC TRANSPORTER GUANOSINE-BINDING PROTEIN NUPN"/>
    <property type="match status" value="1"/>
</dbReference>
<evidence type="ECO:0000256" key="4">
    <source>
        <dbReference type="ARBA" id="ARBA00022729"/>
    </source>
</evidence>
<dbReference type="RefSeq" id="WP_007716271.1">
    <property type="nucleotide sequence ID" value="NZ_JAWRJJ010000322.1"/>
</dbReference>
<dbReference type="OrthoDB" id="9769871at2"/>
<evidence type="ECO:0000259" key="8">
    <source>
        <dbReference type="Pfam" id="PF02608"/>
    </source>
</evidence>
<dbReference type="Proteomes" id="UP000283880">
    <property type="component" value="Unassembled WGS sequence"/>
</dbReference>
<feature type="signal peptide" evidence="7">
    <location>
        <begin position="1"/>
        <end position="19"/>
    </location>
</feature>
<gene>
    <name evidence="9" type="ORF">DWV29_20725</name>
</gene>
<comment type="caution">
    <text evidence="9">The sequence shown here is derived from an EMBL/GenBank/DDBJ whole genome shotgun (WGS) entry which is preliminary data.</text>
</comment>
<dbReference type="GO" id="GO:0005886">
    <property type="term" value="C:plasma membrane"/>
    <property type="evidence" value="ECO:0007669"/>
    <property type="project" value="UniProtKB-SubCell"/>
</dbReference>
<accession>A0A413FAC8</accession>
<dbReference type="EMBL" id="QSBM01000018">
    <property type="protein sequence ID" value="RGX25703.1"/>
    <property type="molecule type" value="Genomic_DNA"/>
</dbReference>